<feature type="transmembrane region" description="Helical" evidence="2">
    <location>
        <begin position="123"/>
        <end position="144"/>
    </location>
</feature>
<evidence type="ECO:0000313" key="5">
    <source>
        <dbReference type="Proteomes" id="UP000559027"/>
    </source>
</evidence>
<sequence length="310" mass="35208">MVPTSNPKITPLTRPQKYHGLHDGCQHVDRRDSTMPRRLRLYSTTMSFNSNLKVLYHVQVGKYIDMASCTIAALDWLITLDLEVSFIWNAEWTVPKAVFLVNRYLPIVDSLLAYFREHNYRHILIGPGFAFFLSVIACQVSMGSTPMLVCHFTKPLAVGVYLIALYIAEYTLAMRVCAVWGFNKKLMVALGLVYIGTFAFTAYNYFHTTIPSLHFVRIIPLDGCVSALPEGQKLYANYIILAIYDTAMLILMMYPTIKLRLLAKGQIPMISNFIISVYTEGIIFYAYLLLLSAVSIIVEFQVVSIQTNQK</sequence>
<feature type="transmembrane region" description="Helical" evidence="2">
    <location>
        <begin position="186"/>
        <end position="206"/>
    </location>
</feature>
<dbReference type="AlphaFoldDB" id="A0A8H5FTN8"/>
<feature type="transmembrane region" description="Helical" evidence="2">
    <location>
        <begin position="235"/>
        <end position="254"/>
    </location>
</feature>
<evidence type="ECO:0000259" key="3">
    <source>
        <dbReference type="Pfam" id="PF20151"/>
    </source>
</evidence>
<organism evidence="4 5">
    <name type="scientific">Leucocoprinus leucothites</name>
    <dbReference type="NCBI Taxonomy" id="201217"/>
    <lineage>
        <taxon>Eukaryota</taxon>
        <taxon>Fungi</taxon>
        <taxon>Dikarya</taxon>
        <taxon>Basidiomycota</taxon>
        <taxon>Agaricomycotina</taxon>
        <taxon>Agaricomycetes</taxon>
        <taxon>Agaricomycetidae</taxon>
        <taxon>Agaricales</taxon>
        <taxon>Agaricineae</taxon>
        <taxon>Agaricaceae</taxon>
        <taxon>Leucocoprinus</taxon>
    </lineage>
</organism>
<dbReference type="Proteomes" id="UP000559027">
    <property type="component" value="Unassembled WGS sequence"/>
</dbReference>
<protein>
    <recommendedName>
        <fullName evidence="3">DUF6533 domain-containing protein</fullName>
    </recommendedName>
</protein>
<proteinExistence type="predicted"/>
<keyword evidence="2" id="KW-0812">Transmembrane</keyword>
<evidence type="ECO:0000313" key="4">
    <source>
        <dbReference type="EMBL" id="KAF5348791.1"/>
    </source>
</evidence>
<evidence type="ECO:0000256" key="1">
    <source>
        <dbReference type="SAM" id="MobiDB-lite"/>
    </source>
</evidence>
<comment type="caution">
    <text evidence="4">The sequence shown here is derived from an EMBL/GenBank/DDBJ whole genome shotgun (WGS) entry which is preliminary data.</text>
</comment>
<dbReference type="EMBL" id="JAACJO010000018">
    <property type="protein sequence ID" value="KAF5348791.1"/>
    <property type="molecule type" value="Genomic_DNA"/>
</dbReference>
<keyword evidence="2" id="KW-0472">Membrane</keyword>
<feature type="transmembrane region" description="Helical" evidence="2">
    <location>
        <begin position="284"/>
        <end position="305"/>
    </location>
</feature>
<feature type="transmembrane region" description="Helical" evidence="2">
    <location>
        <begin position="156"/>
        <end position="174"/>
    </location>
</feature>
<dbReference type="OrthoDB" id="3341843at2759"/>
<keyword evidence="2" id="KW-1133">Transmembrane helix</keyword>
<dbReference type="InterPro" id="IPR045340">
    <property type="entry name" value="DUF6533"/>
</dbReference>
<feature type="region of interest" description="Disordered" evidence="1">
    <location>
        <begin position="1"/>
        <end position="22"/>
    </location>
</feature>
<name>A0A8H5FTN8_9AGAR</name>
<feature type="domain" description="DUF6533" evidence="3">
    <location>
        <begin position="63"/>
        <end position="108"/>
    </location>
</feature>
<dbReference type="Pfam" id="PF20151">
    <property type="entry name" value="DUF6533"/>
    <property type="match status" value="1"/>
</dbReference>
<reference evidence="4 5" key="1">
    <citation type="journal article" date="2020" name="ISME J.">
        <title>Uncovering the hidden diversity of litter-decomposition mechanisms in mushroom-forming fungi.</title>
        <authorList>
            <person name="Floudas D."/>
            <person name="Bentzer J."/>
            <person name="Ahren D."/>
            <person name="Johansson T."/>
            <person name="Persson P."/>
            <person name="Tunlid A."/>
        </authorList>
    </citation>
    <scope>NUCLEOTIDE SEQUENCE [LARGE SCALE GENOMIC DNA]</scope>
    <source>
        <strain evidence="4 5">CBS 146.42</strain>
    </source>
</reference>
<accession>A0A8H5FTN8</accession>
<gene>
    <name evidence="4" type="ORF">D9756_009761</name>
</gene>
<keyword evidence="5" id="KW-1185">Reference proteome</keyword>
<evidence type="ECO:0000256" key="2">
    <source>
        <dbReference type="SAM" id="Phobius"/>
    </source>
</evidence>